<evidence type="ECO:0000256" key="1">
    <source>
        <dbReference type="ARBA" id="ARBA00008140"/>
    </source>
</evidence>
<dbReference type="SMART" id="SM01179">
    <property type="entry name" value="DUF862"/>
    <property type="match status" value="1"/>
</dbReference>
<feature type="region of interest" description="Disordered" evidence="5">
    <location>
        <begin position="103"/>
        <end position="130"/>
    </location>
</feature>
<dbReference type="GO" id="GO:0008233">
    <property type="term" value="F:peptidase activity"/>
    <property type="evidence" value="ECO:0007669"/>
    <property type="project" value="UniProtKB-KW"/>
</dbReference>
<dbReference type="Proteomes" id="UP001150538">
    <property type="component" value="Unassembled WGS sequence"/>
</dbReference>
<dbReference type="OrthoDB" id="21221at2759"/>
<dbReference type="PROSITE" id="PS00194">
    <property type="entry name" value="THIOREDOXIN_1"/>
    <property type="match status" value="1"/>
</dbReference>
<dbReference type="EMBL" id="JANBPU010000176">
    <property type="protein sequence ID" value="KAJ1914858.1"/>
    <property type="molecule type" value="Genomic_DNA"/>
</dbReference>
<dbReference type="InterPro" id="IPR017937">
    <property type="entry name" value="Thioredoxin_CS"/>
</dbReference>
<dbReference type="Pfam" id="PF05903">
    <property type="entry name" value="Peptidase_C97"/>
    <property type="match status" value="1"/>
</dbReference>
<feature type="compositionally biased region" description="Low complexity" evidence="5">
    <location>
        <begin position="104"/>
        <end position="128"/>
    </location>
</feature>
<feature type="domain" description="Thioredoxin" evidence="6">
    <location>
        <begin position="117"/>
        <end position="256"/>
    </location>
</feature>
<sequence length="346" mass="37699">MEGQSIYGDPVDIIDYGETQIPKDVFEDYIQGMQQVWTSDKYHLLSNNCNHFSNEVIQFLVGQNIPSHISDLPNDFAKTSLGQQLLPMIEGMYGTPPAGNLGQSLPTAAAASTSTHTSTPSTVPTFSSGYTDNQNKGSKYLKSIQVSSVKELQDGILKNNPAVVIYFTSATCPPCRVIAPHFETMLNEVNSDSLRAQRNEYIVGVKVDCSVQFQIGSHYNVSATPTFMFFKNGEKTSQFSGANYQELKSEIDLLMFVAYPKHPHINLSLPTMMSLASRPITFSGNPATKVEAIGKKLAQFLSDSELSGQPLKQLIDSLSILLKSPSTSIAKANINSATVPTLGKAK</sequence>
<feature type="domain" description="PPPDE" evidence="7">
    <location>
        <begin position="1"/>
        <end position="90"/>
    </location>
</feature>
<keyword evidence="2" id="KW-0645">Protease</keyword>
<reference evidence="8" key="1">
    <citation type="submission" date="2022-07" db="EMBL/GenBank/DDBJ databases">
        <title>Phylogenomic reconstructions and comparative analyses of Kickxellomycotina fungi.</title>
        <authorList>
            <person name="Reynolds N.K."/>
            <person name="Stajich J.E."/>
            <person name="Barry K."/>
            <person name="Grigoriev I.V."/>
            <person name="Crous P."/>
            <person name="Smith M.E."/>
        </authorList>
    </citation>
    <scope>NUCLEOTIDE SEQUENCE</scope>
    <source>
        <strain evidence="8">NBRC 100468</strain>
    </source>
</reference>
<dbReference type="InterPro" id="IPR036249">
    <property type="entry name" value="Thioredoxin-like_sf"/>
</dbReference>
<comment type="caution">
    <text evidence="8">The sequence shown here is derived from an EMBL/GenBank/DDBJ whole genome shotgun (WGS) entry which is preliminary data.</text>
</comment>
<dbReference type="SUPFAM" id="SSF52833">
    <property type="entry name" value="Thioredoxin-like"/>
    <property type="match status" value="1"/>
</dbReference>
<dbReference type="CDD" id="cd02947">
    <property type="entry name" value="TRX_family"/>
    <property type="match status" value="1"/>
</dbReference>
<dbReference type="PROSITE" id="PS51858">
    <property type="entry name" value="PPPDE"/>
    <property type="match status" value="1"/>
</dbReference>
<dbReference type="InterPro" id="IPR042266">
    <property type="entry name" value="PPPDE_sf"/>
</dbReference>
<dbReference type="AlphaFoldDB" id="A0A9W7ZWY3"/>
<keyword evidence="9" id="KW-1185">Reference proteome</keyword>
<dbReference type="PANTHER" id="PTHR46115">
    <property type="entry name" value="THIOREDOXIN-LIKE PROTEIN 1"/>
    <property type="match status" value="1"/>
</dbReference>
<evidence type="ECO:0000313" key="8">
    <source>
        <dbReference type="EMBL" id="KAJ1914858.1"/>
    </source>
</evidence>
<dbReference type="PROSITE" id="PS51352">
    <property type="entry name" value="THIOREDOXIN_2"/>
    <property type="match status" value="1"/>
</dbReference>
<protein>
    <recommendedName>
        <fullName evidence="10">Thioredoxin domain-containing protein</fullName>
    </recommendedName>
</protein>
<comment type="similarity">
    <text evidence="1">Belongs to the DeSI family.</text>
</comment>
<dbReference type="Pfam" id="PF00085">
    <property type="entry name" value="Thioredoxin"/>
    <property type="match status" value="1"/>
</dbReference>
<evidence type="ECO:0000313" key="9">
    <source>
        <dbReference type="Proteomes" id="UP001150538"/>
    </source>
</evidence>
<accession>A0A9W7ZWY3</accession>
<dbReference type="GO" id="GO:0006508">
    <property type="term" value="P:proteolysis"/>
    <property type="evidence" value="ECO:0007669"/>
    <property type="project" value="UniProtKB-KW"/>
</dbReference>
<dbReference type="Gene3D" id="3.90.1720.30">
    <property type="entry name" value="PPPDE domains"/>
    <property type="match status" value="1"/>
</dbReference>
<evidence type="ECO:0000256" key="5">
    <source>
        <dbReference type="SAM" id="MobiDB-lite"/>
    </source>
</evidence>
<dbReference type="InterPro" id="IPR013766">
    <property type="entry name" value="Thioredoxin_domain"/>
</dbReference>
<gene>
    <name evidence="8" type="ORF">H4219_004598</name>
</gene>
<keyword evidence="4" id="KW-1015">Disulfide bond</keyword>
<keyword evidence="3" id="KW-0378">Hydrolase</keyword>
<name>A0A9W7ZWY3_9FUNG</name>
<proteinExistence type="inferred from homology"/>
<dbReference type="InterPro" id="IPR008580">
    <property type="entry name" value="PPPDE_dom"/>
</dbReference>
<organism evidence="8 9">
    <name type="scientific">Mycoemilia scoparia</name>
    <dbReference type="NCBI Taxonomy" id="417184"/>
    <lineage>
        <taxon>Eukaryota</taxon>
        <taxon>Fungi</taxon>
        <taxon>Fungi incertae sedis</taxon>
        <taxon>Zoopagomycota</taxon>
        <taxon>Kickxellomycotina</taxon>
        <taxon>Kickxellomycetes</taxon>
        <taxon>Kickxellales</taxon>
        <taxon>Kickxellaceae</taxon>
        <taxon>Mycoemilia</taxon>
    </lineage>
</organism>
<evidence type="ECO:0000259" key="7">
    <source>
        <dbReference type="PROSITE" id="PS51858"/>
    </source>
</evidence>
<evidence type="ECO:0008006" key="10">
    <source>
        <dbReference type="Google" id="ProtNLM"/>
    </source>
</evidence>
<evidence type="ECO:0000256" key="3">
    <source>
        <dbReference type="ARBA" id="ARBA00022801"/>
    </source>
</evidence>
<dbReference type="Gene3D" id="3.40.30.10">
    <property type="entry name" value="Glutaredoxin"/>
    <property type="match status" value="1"/>
</dbReference>
<evidence type="ECO:0000256" key="2">
    <source>
        <dbReference type="ARBA" id="ARBA00022670"/>
    </source>
</evidence>
<evidence type="ECO:0000256" key="4">
    <source>
        <dbReference type="ARBA" id="ARBA00023157"/>
    </source>
</evidence>
<evidence type="ECO:0000259" key="6">
    <source>
        <dbReference type="PROSITE" id="PS51352"/>
    </source>
</evidence>